<dbReference type="STRING" id="163.SAMN04487775_10396"/>
<gene>
    <name evidence="2" type="ORF">SAMN04487977_1088</name>
</gene>
<evidence type="ECO:0000256" key="1">
    <source>
        <dbReference type="SAM" id="SignalP"/>
    </source>
</evidence>
<feature type="signal peptide" evidence="1">
    <location>
        <begin position="1"/>
        <end position="20"/>
    </location>
</feature>
<evidence type="ECO:0000313" key="2">
    <source>
        <dbReference type="EMBL" id="SEQ66662.1"/>
    </source>
</evidence>
<proteinExistence type="predicted"/>
<reference evidence="2 3" key="1">
    <citation type="submission" date="2016-10" db="EMBL/GenBank/DDBJ databases">
        <authorList>
            <person name="de Groot N.N."/>
        </authorList>
    </citation>
    <scope>NUCLEOTIDE SEQUENCE [LARGE SCALE GENOMIC DNA]</scope>
    <source>
        <strain evidence="2 3">B25</strain>
    </source>
</reference>
<accession>A0A1H9HWM5</accession>
<dbReference type="Proteomes" id="UP000182360">
    <property type="component" value="Unassembled WGS sequence"/>
</dbReference>
<organism evidence="2 3">
    <name type="scientific">Treponema bryantii</name>
    <dbReference type="NCBI Taxonomy" id="163"/>
    <lineage>
        <taxon>Bacteria</taxon>
        <taxon>Pseudomonadati</taxon>
        <taxon>Spirochaetota</taxon>
        <taxon>Spirochaetia</taxon>
        <taxon>Spirochaetales</taxon>
        <taxon>Treponemataceae</taxon>
        <taxon>Treponema</taxon>
    </lineage>
</organism>
<protein>
    <submittedName>
        <fullName evidence="2">Uncharacterized protein</fullName>
    </submittedName>
</protein>
<name>A0A1H9HWM5_9SPIR</name>
<dbReference type="EMBL" id="FOFU01000008">
    <property type="protein sequence ID" value="SEQ66662.1"/>
    <property type="molecule type" value="Genomic_DNA"/>
</dbReference>
<sequence length="700" mass="79402">MKKLVISCLFSLVISFSVIAQNSAAAANKNTALRCLKLAENCLVAGDWQNALSQAELGLSYDNSISDLYYIKAAASLNLGGTKAAALRLLSSAFERSSWAGYTKNGARIFLADLLSDTGLYEESLSVIDSEPFIYSADAEFIRIKNYYRIGTKDSLSQARQRLNSDRRVYPSDQRFSEIFFMFESLFMSEAERDGLKYTIPQIVITIADSYIAKLPDYSDRNQELELMAVSFARGEEKHRLIKAIDAKNKNLSALLAIAALRAGIYTDEQAFDMFFSASGSELSLDLLETFIALLSDEAVIQRAAETLADYTGTLYIDENMDLQYEFTVQYENGRPQYIKYDGNNDGETELYSSCDFGAPIFVYFNTSRIQFFYDTFPRISKVHYSDNNLIFNFLHDDFVFSPFDFMTDTVFARTGAEFYIPYISKEIAIPLPQELIEKASSFELPVTERDDAKIVYTLSGGNIVFAEFYEKNKRYAYCDFTKESSLVRFVDYDNDGSFETTEFYSEIPFAQDGLRSEENNRIVSSVFNFIDGRSDLYLRKIQVDRNANTFCEFSEEYLEYNGKVTIWDNDDNGLPDCQYIRYPQKTDESLIEESLYFDSNGLQILSITLADGVPVKMNSEGTEVIVYAGETEGLYWIDQKGTLDEETSVLDFVSRGLEQGKIDLFDYEEQRISVIKVGSSYFCRKVPATVVPLEEGAAE</sequence>
<keyword evidence="3" id="KW-1185">Reference proteome</keyword>
<dbReference type="AlphaFoldDB" id="A0A1H9HWM5"/>
<feature type="chain" id="PRO_5010278459" evidence="1">
    <location>
        <begin position="21"/>
        <end position="700"/>
    </location>
</feature>
<dbReference type="RefSeq" id="WP_074644581.1">
    <property type="nucleotide sequence ID" value="NZ_FOFU01000008.1"/>
</dbReference>
<keyword evidence="1" id="KW-0732">Signal</keyword>
<dbReference type="OrthoDB" id="366290at2"/>
<evidence type="ECO:0000313" key="3">
    <source>
        <dbReference type="Proteomes" id="UP000182360"/>
    </source>
</evidence>